<organism evidence="2 3">
    <name type="scientific">Mizuhopecten yessoensis</name>
    <name type="common">Japanese scallop</name>
    <name type="synonym">Patinopecten yessoensis</name>
    <dbReference type="NCBI Taxonomy" id="6573"/>
    <lineage>
        <taxon>Eukaryota</taxon>
        <taxon>Metazoa</taxon>
        <taxon>Spiralia</taxon>
        <taxon>Lophotrochozoa</taxon>
        <taxon>Mollusca</taxon>
        <taxon>Bivalvia</taxon>
        <taxon>Autobranchia</taxon>
        <taxon>Pteriomorphia</taxon>
        <taxon>Pectinida</taxon>
        <taxon>Pectinoidea</taxon>
        <taxon>Pectinidae</taxon>
        <taxon>Mizuhopecten</taxon>
    </lineage>
</organism>
<evidence type="ECO:0000313" key="3">
    <source>
        <dbReference type="Proteomes" id="UP000242188"/>
    </source>
</evidence>
<keyword evidence="3" id="KW-1185">Reference proteome</keyword>
<dbReference type="PANTHER" id="PTHR22793">
    <property type="entry name" value="MYOCARDIN-RELATED TRANSCRIPTION FACTOR-RELATED"/>
    <property type="match status" value="1"/>
</dbReference>
<dbReference type="EMBL" id="NEDP02002665">
    <property type="protein sequence ID" value="OWF50311.1"/>
    <property type="molecule type" value="Genomic_DNA"/>
</dbReference>
<evidence type="ECO:0000313" key="2">
    <source>
        <dbReference type="EMBL" id="OWF50311.1"/>
    </source>
</evidence>
<dbReference type="GO" id="GO:0003713">
    <property type="term" value="F:transcription coactivator activity"/>
    <property type="evidence" value="ECO:0007669"/>
    <property type="project" value="TreeGrafter"/>
</dbReference>
<dbReference type="InterPro" id="IPR043451">
    <property type="entry name" value="Myocardin-like"/>
</dbReference>
<gene>
    <name evidence="2" type="ORF">KP79_PYT06288</name>
</gene>
<accession>A0A210QNL3</accession>
<proteinExistence type="predicted"/>
<dbReference type="GO" id="GO:0051145">
    <property type="term" value="P:smooth muscle cell differentiation"/>
    <property type="evidence" value="ECO:0007669"/>
    <property type="project" value="TreeGrafter"/>
</dbReference>
<dbReference type="Proteomes" id="UP000242188">
    <property type="component" value="Unassembled WGS sequence"/>
</dbReference>
<evidence type="ECO:0008006" key="4">
    <source>
        <dbReference type="Google" id="ProtNLM"/>
    </source>
</evidence>
<comment type="caution">
    <text evidence="2">The sequence shown here is derived from an EMBL/GenBank/DDBJ whole genome shotgun (WGS) entry which is preliminary data.</text>
</comment>
<protein>
    <recommendedName>
        <fullName evidence="4">MKL/myocardin-like protein 2</fullName>
    </recommendedName>
</protein>
<dbReference type="OrthoDB" id="197676at2759"/>
<dbReference type="PANTHER" id="PTHR22793:SF12">
    <property type="entry name" value="MYOCARDIN-RELATED TRANSCRIPTION FACTOR, ISOFORM H"/>
    <property type="match status" value="1"/>
</dbReference>
<feature type="region of interest" description="Disordered" evidence="1">
    <location>
        <begin position="1"/>
        <end position="34"/>
    </location>
</feature>
<reference evidence="2 3" key="1">
    <citation type="journal article" date="2017" name="Nat. Ecol. Evol.">
        <title>Scallop genome provides insights into evolution of bilaterian karyotype and development.</title>
        <authorList>
            <person name="Wang S."/>
            <person name="Zhang J."/>
            <person name="Jiao W."/>
            <person name="Li J."/>
            <person name="Xun X."/>
            <person name="Sun Y."/>
            <person name="Guo X."/>
            <person name="Huan P."/>
            <person name="Dong B."/>
            <person name="Zhang L."/>
            <person name="Hu X."/>
            <person name="Sun X."/>
            <person name="Wang J."/>
            <person name="Zhao C."/>
            <person name="Wang Y."/>
            <person name="Wang D."/>
            <person name="Huang X."/>
            <person name="Wang R."/>
            <person name="Lv J."/>
            <person name="Li Y."/>
            <person name="Zhang Z."/>
            <person name="Liu B."/>
            <person name="Lu W."/>
            <person name="Hui Y."/>
            <person name="Liang J."/>
            <person name="Zhou Z."/>
            <person name="Hou R."/>
            <person name="Li X."/>
            <person name="Liu Y."/>
            <person name="Li H."/>
            <person name="Ning X."/>
            <person name="Lin Y."/>
            <person name="Zhao L."/>
            <person name="Xing Q."/>
            <person name="Dou J."/>
            <person name="Li Y."/>
            <person name="Mao J."/>
            <person name="Guo H."/>
            <person name="Dou H."/>
            <person name="Li T."/>
            <person name="Mu C."/>
            <person name="Jiang W."/>
            <person name="Fu Q."/>
            <person name="Fu X."/>
            <person name="Miao Y."/>
            <person name="Liu J."/>
            <person name="Yu Q."/>
            <person name="Li R."/>
            <person name="Liao H."/>
            <person name="Li X."/>
            <person name="Kong Y."/>
            <person name="Jiang Z."/>
            <person name="Chourrout D."/>
            <person name="Li R."/>
            <person name="Bao Z."/>
        </authorList>
    </citation>
    <scope>NUCLEOTIDE SEQUENCE [LARGE SCALE GENOMIC DNA]</scope>
    <source>
        <strain evidence="2 3">PY_sf001</strain>
    </source>
</reference>
<dbReference type="AlphaFoldDB" id="A0A210QNL3"/>
<dbReference type="GO" id="GO:0045944">
    <property type="term" value="P:positive regulation of transcription by RNA polymerase II"/>
    <property type="evidence" value="ECO:0007669"/>
    <property type="project" value="TreeGrafter"/>
</dbReference>
<name>A0A210QNL3_MIZYE</name>
<evidence type="ECO:0000256" key="1">
    <source>
        <dbReference type="SAM" id="MobiDB-lite"/>
    </source>
</evidence>
<feature type="compositionally biased region" description="Basic and acidic residues" evidence="1">
    <location>
        <begin position="17"/>
        <end position="26"/>
    </location>
</feature>
<sequence>MSLGRTMSNPFFVPQKEPPKYDDAMRSKHHSHQGSGVVATELSNGTVPNKIPVKSQAMDDVLEILIRTGELPPSAAQEPPPTPKTTVQTATIPTNVLPASVAMTTATATTTTMSYSVTSPEQYTGFSSTFTATSSLDSAGDDISVLLNSPQQVSSLCVKQESLTPPPLMVSNVMSPDTSTHDLLDINDYMLNQDLNSMDWTSDQAFTLDLNDTTSMQMQTDQEMKCDGVNDFLNVPLLQGGNKGAPHGSEPDLTGLGLTDADNCANVQMDVSDWLDVIMPSTGLTPLSANPPVSFPSDPILTPKTQQEVLELFNFDDTDFNTPTDLHSGINWEKLTETTGSS</sequence>
<dbReference type="GO" id="GO:0005634">
    <property type="term" value="C:nucleus"/>
    <property type="evidence" value="ECO:0007669"/>
    <property type="project" value="TreeGrafter"/>
</dbReference>